<dbReference type="AlphaFoldDB" id="A0A8S0SRQ0"/>
<evidence type="ECO:0000313" key="1">
    <source>
        <dbReference type="EMBL" id="CAA2995151.1"/>
    </source>
</evidence>
<comment type="caution">
    <text evidence="1">The sequence shown here is derived from an EMBL/GenBank/DDBJ whole genome shotgun (WGS) entry which is preliminary data.</text>
</comment>
<protein>
    <submittedName>
        <fullName evidence="1">Uncharacterized protein</fullName>
    </submittedName>
</protein>
<proteinExistence type="predicted"/>
<feature type="non-terminal residue" evidence="1">
    <location>
        <position position="54"/>
    </location>
</feature>
<accession>A0A8S0SRQ0</accession>
<reference evidence="1 2" key="1">
    <citation type="submission" date="2019-12" db="EMBL/GenBank/DDBJ databases">
        <authorList>
            <person name="Alioto T."/>
            <person name="Alioto T."/>
            <person name="Gomez Garrido J."/>
        </authorList>
    </citation>
    <scope>NUCLEOTIDE SEQUENCE [LARGE SCALE GENOMIC DNA]</scope>
</reference>
<name>A0A8S0SRQ0_OLEEU</name>
<evidence type="ECO:0000313" key="2">
    <source>
        <dbReference type="Proteomes" id="UP000594638"/>
    </source>
</evidence>
<dbReference type="Gramene" id="OE9A033263T1">
    <property type="protein sequence ID" value="OE9A033263C1"/>
    <property type="gene ID" value="OE9A033263"/>
</dbReference>
<organism evidence="1 2">
    <name type="scientific">Olea europaea subsp. europaea</name>
    <dbReference type="NCBI Taxonomy" id="158383"/>
    <lineage>
        <taxon>Eukaryota</taxon>
        <taxon>Viridiplantae</taxon>
        <taxon>Streptophyta</taxon>
        <taxon>Embryophyta</taxon>
        <taxon>Tracheophyta</taxon>
        <taxon>Spermatophyta</taxon>
        <taxon>Magnoliopsida</taxon>
        <taxon>eudicotyledons</taxon>
        <taxon>Gunneridae</taxon>
        <taxon>Pentapetalae</taxon>
        <taxon>asterids</taxon>
        <taxon>lamiids</taxon>
        <taxon>Lamiales</taxon>
        <taxon>Oleaceae</taxon>
        <taxon>Oleeae</taxon>
        <taxon>Olea</taxon>
    </lineage>
</organism>
<gene>
    <name evidence="1" type="ORF">OLEA9_A033263</name>
</gene>
<sequence length="54" mass="6568">MGMGYERTLMDYDEAIEYDSHHEPTKYCTRCVMMRSMTRAHEIILEFPSIYIDW</sequence>
<dbReference type="EMBL" id="CACTIH010005491">
    <property type="protein sequence ID" value="CAA2995151.1"/>
    <property type="molecule type" value="Genomic_DNA"/>
</dbReference>
<keyword evidence="2" id="KW-1185">Reference proteome</keyword>
<dbReference type="Proteomes" id="UP000594638">
    <property type="component" value="Unassembled WGS sequence"/>
</dbReference>